<dbReference type="Proteomes" id="UP001589943">
    <property type="component" value="Unassembled WGS sequence"/>
</dbReference>
<feature type="chain" id="PRO_5046594593" evidence="1">
    <location>
        <begin position="26"/>
        <end position="250"/>
    </location>
</feature>
<dbReference type="Pfam" id="PF01135">
    <property type="entry name" value="PCMT"/>
    <property type="match status" value="1"/>
</dbReference>
<keyword evidence="1" id="KW-0732">Signal</keyword>
<evidence type="ECO:0000256" key="1">
    <source>
        <dbReference type="SAM" id="SignalP"/>
    </source>
</evidence>
<gene>
    <name evidence="2" type="ORF">ACFFF7_04750</name>
</gene>
<proteinExistence type="predicted"/>
<keyword evidence="2" id="KW-0489">Methyltransferase</keyword>
<evidence type="ECO:0000313" key="3">
    <source>
        <dbReference type="Proteomes" id="UP001589943"/>
    </source>
</evidence>
<dbReference type="SUPFAM" id="SSF53335">
    <property type="entry name" value="S-adenosyl-L-methionine-dependent methyltransferases"/>
    <property type="match status" value="1"/>
</dbReference>
<reference evidence="2 3" key="1">
    <citation type="submission" date="2024-09" db="EMBL/GenBank/DDBJ databases">
        <authorList>
            <person name="Sun Q."/>
            <person name="Mori K."/>
        </authorList>
    </citation>
    <scope>NUCLEOTIDE SEQUENCE [LARGE SCALE GENOMIC DNA]</scope>
    <source>
        <strain evidence="2 3">NCAIM B.02537</strain>
    </source>
</reference>
<dbReference type="InterPro" id="IPR016980">
    <property type="entry name" value="S-AdoMet-dep_MeTrfase_Alr7345"/>
</dbReference>
<keyword evidence="3" id="KW-1185">Reference proteome</keyword>
<evidence type="ECO:0000313" key="2">
    <source>
        <dbReference type="EMBL" id="MFC0588714.1"/>
    </source>
</evidence>
<dbReference type="GO" id="GO:0008168">
    <property type="term" value="F:methyltransferase activity"/>
    <property type="evidence" value="ECO:0007669"/>
    <property type="project" value="UniProtKB-KW"/>
</dbReference>
<feature type="signal peptide" evidence="1">
    <location>
        <begin position="1"/>
        <end position="25"/>
    </location>
</feature>
<dbReference type="GO" id="GO:0032259">
    <property type="term" value="P:methylation"/>
    <property type="evidence" value="ECO:0007669"/>
    <property type="project" value="UniProtKB-KW"/>
</dbReference>
<protein>
    <submittedName>
        <fullName evidence="2">Class I SAM-dependent methyltransferase</fullName>
    </submittedName>
</protein>
<name>A0ABV6PGL9_9SPHN</name>
<dbReference type="EMBL" id="JBHLTL010000001">
    <property type="protein sequence ID" value="MFC0588714.1"/>
    <property type="molecule type" value="Genomic_DNA"/>
</dbReference>
<accession>A0ABV6PGL9</accession>
<sequence>MTHLRRLTTLAAAACAVLLAPPLSAKPADYAAAVAANDRGEKNRTLDASRMPAEILDFAKVRRGQTVVDFMAGSGYWTELFSRAVGPRGRVYASDPPSFNDAKSWAPILASHGNVRQVLQPIATTTFPARSVDLLFINLNFHDLYWESEKYTFPRLDVPAVLSGWFQAVKRGGHVVIIDHVGPAGDTRALVEKLHRIDPAKVKADMAAAGFVLEAESNLLQRTTDTHEVNVFDPSVRGNTDRFILKFRRP</sequence>
<dbReference type="Gene3D" id="3.40.50.150">
    <property type="entry name" value="Vaccinia Virus protein VP39"/>
    <property type="match status" value="1"/>
</dbReference>
<keyword evidence="2" id="KW-0808">Transferase</keyword>
<organism evidence="2 3">
    <name type="scientific">Novosphingobium aquiterrae</name>
    <dbReference type="NCBI Taxonomy" id="624388"/>
    <lineage>
        <taxon>Bacteria</taxon>
        <taxon>Pseudomonadati</taxon>
        <taxon>Pseudomonadota</taxon>
        <taxon>Alphaproteobacteria</taxon>
        <taxon>Sphingomonadales</taxon>
        <taxon>Sphingomonadaceae</taxon>
        <taxon>Novosphingobium</taxon>
    </lineage>
</organism>
<dbReference type="RefSeq" id="WP_379480206.1">
    <property type="nucleotide sequence ID" value="NZ_JBHLTL010000001.1"/>
</dbReference>
<dbReference type="InterPro" id="IPR029063">
    <property type="entry name" value="SAM-dependent_MTases_sf"/>
</dbReference>
<comment type="caution">
    <text evidence="2">The sequence shown here is derived from an EMBL/GenBank/DDBJ whole genome shotgun (WGS) entry which is preliminary data.</text>
</comment>
<dbReference type="PIRSF" id="PIRSF031679">
    <property type="entry name" value="Mtase_Alr7345_prd"/>
    <property type="match status" value="1"/>
</dbReference>